<name>A0ABR3PBS1_9PEZI</name>
<comment type="caution">
    <text evidence="2">The sequence shown here is derived from an EMBL/GenBank/DDBJ whole genome shotgun (WGS) entry which is preliminary data.</text>
</comment>
<proteinExistence type="predicted"/>
<organism evidence="2 3">
    <name type="scientific">Neodothiora populina</name>
    <dbReference type="NCBI Taxonomy" id="2781224"/>
    <lineage>
        <taxon>Eukaryota</taxon>
        <taxon>Fungi</taxon>
        <taxon>Dikarya</taxon>
        <taxon>Ascomycota</taxon>
        <taxon>Pezizomycotina</taxon>
        <taxon>Dothideomycetes</taxon>
        <taxon>Dothideomycetidae</taxon>
        <taxon>Dothideales</taxon>
        <taxon>Dothioraceae</taxon>
        <taxon>Neodothiora</taxon>
    </lineage>
</organism>
<feature type="region of interest" description="Disordered" evidence="1">
    <location>
        <begin position="1"/>
        <end position="22"/>
    </location>
</feature>
<evidence type="ECO:0000256" key="1">
    <source>
        <dbReference type="SAM" id="MobiDB-lite"/>
    </source>
</evidence>
<reference evidence="2 3" key="1">
    <citation type="submission" date="2024-07" db="EMBL/GenBank/DDBJ databases">
        <title>Draft sequence of the Neodothiora populina.</title>
        <authorList>
            <person name="Drown D.D."/>
            <person name="Schuette U.S."/>
            <person name="Buechlein A.B."/>
            <person name="Rusch D.R."/>
            <person name="Winton L.W."/>
            <person name="Adams G.A."/>
        </authorList>
    </citation>
    <scope>NUCLEOTIDE SEQUENCE [LARGE SCALE GENOMIC DNA]</scope>
    <source>
        <strain evidence="2 3">CPC 39397</strain>
    </source>
</reference>
<feature type="compositionally biased region" description="Acidic residues" evidence="1">
    <location>
        <begin position="1"/>
        <end position="12"/>
    </location>
</feature>
<dbReference type="Proteomes" id="UP001562354">
    <property type="component" value="Unassembled WGS sequence"/>
</dbReference>
<keyword evidence="3" id="KW-1185">Reference proteome</keyword>
<accession>A0ABR3PBS1</accession>
<dbReference type="GeneID" id="95980603"/>
<dbReference type="RefSeq" id="XP_069199805.1">
    <property type="nucleotide sequence ID" value="XM_069347848.1"/>
</dbReference>
<sequence length="236" mass="26626">MDFDAPEYDYGSESDGLQSACSNDLDEQSGTLALLEYARFHHLSEDYTTVNPLVADVLCLSAPDPLYSAEFEDDHCYTPDITSDEKLSLDKGGTMFLKCALGAATGDSELCTEPVRRSKMYYTEEPLLSSDARLDYKIFTHTPHIILAVDSATLYKSSELNDVTKLLVWLEPAEIESNMENALAEKVQLTPDDISFLQKAFNARYPAYHYDPSSTQRRVKLWASYIHALHYRPKLI</sequence>
<evidence type="ECO:0000313" key="2">
    <source>
        <dbReference type="EMBL" id="KAL1303530.1"/>
    </source>
</evidence>
<dbReference type="EMBL" id="JBFMKM010000010">
    <property type="protein sequence ID" value="KAL1303530.1"/>
    <property type="molecule type" value="Genomic_DNA"/>
</dbReference>
<evidence type="ECO:0000313" key="3">
    <source>
        <dbReference type="Proteomes" id="UP001562354"/>
    </source>
</evidence>
<gene>
    <name evidence="2" type="ORF">AAFC00_006904</name>
</gene>
<protein>
    <submittedName>
        <fullName evidence="2">Uncharacterized protein</fullName>
    </submittedName>
</protein>